<dbReference type="InterPro" id="IPR019195">
    <property type="entry name" value="ABC_ATPase_put"/>
</dbReference>
<name>A0ABU5CJ11_9BACI</name>
<gene>
    <name evidence="2" type="ORF">P5G51_013950</name>
</gene>
<proteinExistence type="predicted"/>
<dbReference type="Proteomes" id="UP001228376">
    <property type="component" value="Unassembled WGS sequence"/>
</dbReference>
<keyword evidence="3" id="KW-1185">Reference proteome</keyword>
<dbReference type="PANTHER" id="PTHR38149:SF1">
    <property type="entry name" value="ATPASE"/>
    <property type="match status" value="1"/>
</dbReference>
<feature type="domain" description="ATPase of the ABC class C-terminal" evidence="1">
    <location>
        <begin position="2"/>
        <end position="35"/>
    </location>
</feature>
<accession>A0ABU5CJ11</accession>
<evidence type="ECO:0000313" key="3">
    <source>
        <dbReference type="Proteomes" id="UP001228376"/>
    </source>
</evidence>
<comment type="caution">
    <text evidence="2">The sequence shown here is derived from an EMBL/GenBank/DDBJ whole genome shotgun (WGS) entry which is preliminary data.</text>
</comment>
<dbReference type="Pfam" id="PF09818">
    <property type="entry name" value="ABC_ATPase"/>
    <property type="match status" value="1"/>
</dbReference>
<sequence length="45" mass="5016">MGVYNHVKGDGREYVLTDPDAVKIRAEDGRQVSNVTFPHLSAICR</sequence>
<evidence type="ECO:0000259" key="1">
    <source>
        <dbReference type="Pfam" id="PF09818"/>
    </source>
</evidence>
<dbReference type="EMBL" id="JAROCA020000001">
    <property type="protein sequence ID" value="MDY0406342.1"/>
    <property type="molecule type" value="Genomic_DNA"/>
</dbReference>
<dbReference type="PANTHER" id="PTHR38149">
    <property type="entry name" value="ATPASE"/>
    <property type="match status" value="1"/>
</dbReference>
<organism evidence="2 3">
    <name type="scientific">Tigheibacillus jepli</name>
    <dbReference type="NCBI Taxonomy" id="3035914"/>
    <lineage>
        <taxon>Bacteria</taxon>
        <taxon>Bacillati</taxon>
        <taxon>Bacillota</taxon>
        <taxon>Bacilli</taxon>
        <taxon>Bacillales</taxon>
        <taxon>Bacillaceae</taxon>
        <taxon>Tigheibacillus</taxon>
    </lineage>
</organism>
<protein>
    <submittedName>
        <fullName evidence="2">ABC-ATPase domain-containing protein</fullName>
    </submittedName>
</protein>
<reference evidence="2 3" key="1">
    <citation type="submission" date="2023-10" db="EMBL/GenBank/DDBJ databases">
        <title>179-bfca-hs.</title>
        <authorList>
            <person name="Miliotis G."/>
            <person name="Sengupta P."/>
            <person name="Hameed A."/>
            <person name="Chuvochina M."/>
            <person name="Mcdonagh F."/>
            <person name="Simpson A.C."/>
            <person name="Singh N.K."/>
            <person name="Rekha P.D."/>
            <person name="Raman K."/>
            <person name="Hugenholtz P."/>
            <person name="Venkateswaran K."/>
        </authorList>
    </citation>
    <scope>NUCLEOTIDE SEQUENCE [LARGE SCALE GENOMIC DNA]</scope>
    <source>
        <strain evidence="2 3">179-BFC-A-HS</strain>
    </source>
</reference>
<evidence type="ECO:0000313" key="2">
    <source>
        <dbReference type="EMBL" id="MDY0406342.1"/>
    </source>
</evidence>
<dbReference type="InterPro" id="IPR046834">
    <property type="entry name" value="ABC_ATPase_C"/>
</dbReference>